<dbReference type="Proteomes" id="UP000230119">
    <property type="component" value="Unassembled WGS sequence"/>
</dbReference>
<evidence type="ECO:0000313" key="5">
    <source>
        <dbReference type="EMBL" id="PIV08480.1"/>
    </source>
</evidence>
<organism evidence="5 6">
    <name type="scientific">Candidatus Roizmanbacteria bacterium CG03_land_8_20_14_0_80_39_12</name>
    <dbReference type="NCBI Taxonomy" id="1974847"/>
    <lineage>
        <taxon>Bacteria</taxon>
        <taxon>Candidatus Roizmaniibacteriota</taxon>
    </lineage>
</organism>
<name>A0A2M7BSN9_9BACT</name>
<dbReference type="SMART" id="SM01086">
    <property type="entry name" value="ClpB_D2-small"/>
    <property type="match status" value="1"/>
</dbReference>
<dbReference type="InterPro" id="IPR050130">
    <property type="entry name" value="ClpA_ClpB"/>
</dbReference>
<dbReference type="InterPro" id="IPR019489">
    <property type="entry name" value="Clp_ATPase_C"/>
</dbReference>
<dbReference type="GO" id="GO:0016887">
    <property type="term" value="F:ATP hydrolysis activity"/>
    <property type="evidence" value="ECO:0007669"/>
    <property type="project" value="TreeGrafter"/>
</dbReference>
<dbReference type="PANTHER" id="PTHR11638:SF18">
    <property type="entry name" value="HEAT SHOCK PROTEIN 104"/>
    <property type="match status" value="1"/>
</dbReference>
<evidence type="ECO:0000256" key="3">
    <source>
        <dbReference type="SAM" id="MobiDB-lite"/>
    </source>
</evidence>
<gene>
    <name evidence="5" type="ORF">COS52_02500</name>
</gene>
<proteinExistence type="predicted"/>
<feature type="region of interest" description="Disordered" evidence="3">
    <location>
        <begin position="349"/>
        <end position="381"/>
    </location>
</feature>
<dbReference type="GO" id="GO:0005524">
    <property type="term" value="F:ATP binding"/>
    <property type="evidence" value="ECO:0007669"/>
    <property type="project" value="UniProtKB-KW"/>
</dbReference>
<dbReference type="GO" id="GO:0005737">
    <property type="term" value="C:cytoplasm"/>
    <property type="evidence" value="ECO:0007669"/>
    <property type="project" value="TreeGrafter"/>
</dbReference>
<dbReference type="PANTHER" id="PTHR11638">
    <property type="entry name" value="ATP-DEPENDENT CLP PROTEASE"/>
    <property type="match status" value="1"/>
</dbReference>
<evidence type="ECO:0000256" key="2">
    <source>
        <dbReference type="ARBA" id="ARBA00022840"/>
    </source>
</evidence>
<protein>
    <recommendedName>
        <fullName evidence="4">Clp ATPase C-terminal domain-containing protein</fullName>
    </recommendedName>
</protein>
<dbReference type="SUPFAM" id="SSF52540">
    <property type="entry name" value="P-loop containing nucleoside triphosphate hydrolases"/>
    <property type="match status" value="1"/>
</dbReference>
<dbReference type="EMBL" id="PEVA01000109">
    <property type="protein sequence ID" value="PIV08480.1"/>
    <property type="molecule type" value="Genomic_DNA"/>
</dbReference>
<dbReference type="InterPro" id="IPR027417">
    <property type="entry name" value="P-loop_NTPase"/>
</dbReference>
<keyword evidence="1" id="KW-0547">Nucleotide-binding</keyword>
<reference evidence="6" key="1">
    <citation type="submission" date="2017-09" db="EMBL/GenBank/DDBJ databases">
        <title>Depth-based differentiation of microbial function through sediment-hosted aquifers and enrichment of novel symbionts in the deep terrestrial subsurface.</title>
        <authorList>
            <person name="Probst A.J."/>
            <person name="Ladd B."/>
            <person name="Jarett J.K."/>
            <person name="Geller-Mcgrath D.E."/>
            <person name="Sieber C.M.K."/>
            <person name="Emerson J.B."/>
            <person name="Anantharaman K."/>
            <person name="Thomas B.C."/>
            <person name="Malmstrom R."/>
            <person name="Stieglmeier M."/>
            <person name="Klingl A."/>
            <person name="Woyke T."/>
            <person name="Ryan C.M."/>
            <person name="Banfield J.F."/>
        </authorList>
    </citation>
    <scope>NUCLEOTIDE SEQUENCE [LARGE SCALE GENOMIC DNA]</scope>
</reference>
<evidence type="ECO:0000259" key="4">
    <source>
        <dbReference type="SMART" id="SM01086"/>
    </source>
</evidence>
<dbReference type="AlphaFoldDB" id="A0A2M7BSN9"/>
<dbReference type="GO" id="GO:0034605">
    <property type="term" value="P:cellular response to heat"/>
    <property type="evidence" value="ECO:0007669"/>
    <property type="project" value="TreeGrafter"/>
</dbReference>
<comment type="caution">
    <text evidence="5">The sequence shown here is derived from an EMBL/GenBank/DDBJ whole genome shotgun (WGS) entry which is preliminary data.</text>
</comment>
<dbReference type="Gene3D" id="1.10.8.60">
    <property type="match status" value="1"/>
</dbReference>
<feature type="domain" description="Clp ATPase C-terminal" evidence="4">
    <location>
        <begin position="205"/>
        <end position="294"/>
    </location>
</feature>
<evidence type="ECO:0000256" key="1">
    <source>
        <dbReference type="ARBA" id="ARBA00022741"/>
    </source>
</evidence>
<keyword evidence="2" id="KW-0067">ATP-binding</keyword>
<accession>A0A2M7BSN9</accession>
<sequence>MSSTGIEMITKAGDVFSKTSTTTKTWEHTNLISYFKEGVVINALPDAPDEQLPTAALKTHAFSPDEGEVVTYKDRYWRRKLSTNDWQTGFLKDYLVDQTADKGQLPIAYWDIHTFSPSGAEVLVVGATVWTKTTGEPQWKAKSIAEYFGPDLPLDQHVEEKQKIDSEIHKKQFESLKEKVMAEMLKFFRPELVNRFDETIMFEPLRFEHMTRIAKIQLKGVQKSMEDQDMGFAYTEAGVKEIAREGFDPVFGARPLRRAIQKIVENPISSLIIEKKANAGDEVEVDFDGQQFVFNVRKATLLEKKEQKQGKRFLCDVCAAKFSTEIIANSTGICASCGSTKIQEQFDIDAMPTQKEEQKPVPTDLPKEQPIPTADGLQPQK</sequence>
<dbReference type="Pfam" id="PF10431">
    <property type="entry name" value="ClpB_D2-small"/>
    <property type="match status" value="1"/>
</dbReference>
<evidence type="ECO:0000313" key="6">
    <source>
        <dbReference type="Proteomes" id="UP000230119"/>
    </source>
</evidence>